<dbReference type="Proteomes" id="UP000824596">
    <property type="component" value="Unassembled WGS sequence"/>
</dbReference>
<organism evidence="2 3">
    <name type="scientific">Hirsutella rhossiliensis</name>
    <dbReference type="NCBI Taxonomy" id="111463"/>
    <lineage>
        <taxon>Eukaryota</taxon>
        <taxon>Fungi</taxon>
        <taxon>Dikarya</taxon>
        <taxon>Ascomycota</taxon>
        <taxon>Pezizomycotina</taxon>
        <taxon>Sordariomycetes</taxon>
        <taxon>Hypocreomycetidae</taxon>
        <taxon>Hypocreales</taxon>
        <taxon>Ophiocordycipitaceae</taxon>
        <taxon>Hirsutella</taxon>
    </lineage>
</organism>
<dbReference type="Gene3D" id="1.20.58.340">
    <property type="entry name" value="Magnesium transport protein CorA, transmembrane region"/>
    <property type="match status" value="1"/>
</dbReference>
<keyword evidence="1" id="KW-0472">Membrane</keyword>
<evidence type="ECO:0000313" key="3">
    <source>
        <dbReference type="Proteomes" id="UP000824596"/>
    </source>
</evidence>
<protein>
    <submittedName>
        <fullName evidence="2">Uncharacterized protein</fullName>
    </submittedName>
</protein>
<keyword evidence="3" id="KW-1185">Reference proteome</keyword>
<sequence length="365" mass="40762">MPFSESTFSRLVDRFYVHGSIARVINRSTNCIFSGRLFSWGNPPIQSYVYNCRSTASWSGDLALSATFFPESLATYAVMFGCDKEQTEEVIARLCNADDPVFHPMVLPTIFAEMERNRQIALVREITTSLAERVYNTGVGTDDTCHEQSRDGFSAPASPQHLRPIGDVIFLWTETGHLRDGLNAFKRQMEKMIEHLDELAVALFQPEGGTNAQTAGTTCDVERQKLCLKDSGGRIKMRLRELVDEYDEYILRCTTVMDGMNLATQLQISKSNLAVASLTRKDGKLMKSIAVLTMLFLPATFLATLFSTGFFDWKAAQGSVATISPYIWIYVVVSMVLTVLTLGAWYVYAIRQHKAEGDSMTDLAA</sequence>
<gene>
    <name evidence="2" type="ORF">HRG_05236</name>
</gene>
<keyword evidence="1" id="KW-1133">Transmembrane helix</keyword>
<reference evidence="2" key="1">
    <citation type="submission" date="2021-09" db="EMBL/GenBank/DDBJ databases">
        <title>A high-quality genome of the endoparasitic fungus Hirsutella rhossiliensis with a comparison of Hirsutella genomes reveals transposable elements contributing to genome size variation.</title>
        <authorList>
            <person name="Lin R."/>
            <person name="Jiao Y."/>
            <person name="Sun X."/>
            <person name="Ling J."/>
            <person name="Xie B."/>
            <person name="Cheng X."/>
        </authorList>
    </citation>
    <scope>NUCLEOTIDE SEQUENCE</scope>
    <source>
        <strain evidence="2">HR02</strain>
    </source>
</reference>
<dbReference type="RefSeq" id="XP_044720239.1">
    <property type="nucleotide sequence ID" value="XM_044863707.1"/>
</dbReference>
<dbReference type="EMBL" id="JAIZPD010000005">
    <property type="protein sequence ID" value="KAH0962726.1"/>
    <property type="molecule type" value="Genomic_DNA"/>
</dbReference>
<feature type="transmembrane region" description="Helical" evidence="1">
    <location>
        <begin position="289"/>
        <end position="307"/>
    </location>
</feature>
<evidence type="ECO:0000256" key="1">
    <source>
        <dbReference type="SAM" id="Phobius"/>
    </source>
</evidence>
<dbReference type="OrthoDB" id="3642468at2759"/>
<feature type="transmembrane region" description="Helical" evidence="1">
    <location>
        <begin position="327"/>
        <end position="350"/>
    </location>
</feature>
<proteinExistence type="predicted"/>
<keyword evidence="1" id="KW-0812">Transmembrane</keyword>
<dbReference type="AlphaFoldDB" id="A0A9P8MYP9"/>
<comment type="caution">
    <text evidence="2">The sequence shown here is derived from an EMBL/GenBank/DDBJ whole genome shotgun (WGS) entry which is preliminary data.</text>
</comment>
<dbReference type="GeneID" id="68354365"/>
<evidence type="ECO:0000313" key="2">
    <source>
        <dbReference type="EMBL" id="KAH0962726.1"/>
    </source>
</evidence>
<accession>A0A9P8MYP9</accession>
<name>A0A9P8MYP9_9HYPO</name>